<evidence type="ECO:0000313" key="5">
    <source>
        <dbReference type="Proteomes" id="UP000494106"/>
    </source>
</evidence>
<comment type="caution">
    <text evidence="4">The sequence shown here is derived from an EMBL/GenBank/DDBJ whole genome shotgun (WGS) entry which is preliminary data.</text>
</comment>
<evidence type="ECO:0000259" key="3">
    <source>
        <dbReference type="PROSITE" id="PS50103"/>
    </source>
</evidence>
<keyword evidence="1" id="KW-0862">Zinc</keyword>
<feature type="region of interest" description="Disordered" evidence="2">
    <location>
        <begin position="94"/>
        <end position="124"/>
    </location>
</feature>
<gene>
    <name evidence="4" type="ORF">APLA_LOCUS11205</name>
</gene>
<protein>
    <recommendedName>
        <fullName evidence="3">C3H1-type domain-containing protein</fullName>
    </recommendedName>
</protein>
<feature type="compositionally biased region" description="Basic and acidic residues" evidence="2">
    <location>
        <begin position="106"/>
        <end position="124"/>
    </location>
</feature>
<evidence type="ECO:0000256" key="1">
    <source>
        <dbReference type="PROSITE-ProRule" id="PRU00723"/>
    </source>
</evidence>
<dbReference type="Gene3D" id="4.10.1000.40">
    <property type="match status" value="2"/>
</dbReference>
<evidence type="ECO:0000256" key="2">
    <source>
        <dbReference type="SAM" id="MobiDB-lite"/>
    </source>
</evidence>
<dbReference type="PROSITE" id="PS50103">
    <property type="entry name" value="ZF_C3H1"/>
    <property type="match status" value="1"/>
</dbReference>
<dbReference type="Proteomes" id="UP000494106">
    <property type="component" value="Unassembled WGS sequence"/>
</dbReference>
<dbReference type="InterPro" id="IPR000571">
    <property type="entry name" value="Znf_CCCH"/>
</dbReference>
<keyword evidence="5" id="KW-1185">Reference proteome</keyword>
<dbReference type="AlphaFoldDB" id="A0A8S1AQI4"/>
<feature type="zinc finger region" description="C3H1-type" evidence="1">
    <location>
        <begin position="356"/>
        <end position="389"/>
    </location>
</feature>
<accession>A0A8S1AQI4</accession>
<sequence length="397" mass="44738">MSANDHLEDVFSGIFAKTERVSVLEGRSSRLKCASVGRVRLRPRVRAPASSLLLRAVADAHKSLLNMPSTNAVKDSQAKRAFVLPMRRSVEATNKVETGDSISLGRDLDSGDDKSEKNIHNSSDFKDKNNQFIVTMDGYHPNALLAKKLHDEGLLNDEDEISKTNNNKIMPPESIELKPKQKEPVKATKKVLDTQMRRLSNTSEESETQVIIKQEVEKKEKRKSLEVLDSPVVKKRKRSPIVCDVDKEVKETDRVRKRTVTNTNKYDSVPSLSAAQRKLVWCRLFPACRYGSACAFAHPRCKFLAACMRRNCVYSHSPSAPVLMPSSYIATSHVVPAAKFKSKSAIVPNMCKFHPNCLNPACHFYHPKPCRYGNNCTNKLECKFYHADVTLKWKHTV</sequence>
<dbReference type="EMBL" id="CADEBC010000530">
    <property type="protein sequence ID" value="CAB3247153.1"/>
    <property type="molecule type" value="Genomic_DNA"/>
</dbReference>
<feature type="domain" description="C3H1-type" evidence="3">
    <location>
        <begin position="356"/>
        <end position="389"/>
    </location>
</feature>
<organism evidence="4 5">
    <name type="scientific">Arctia plantaginis</name>
    <name type="common">Wood tiger moth</name>
    <name type="synonym">Phalaena plantaginis</name>
    <dbReference type="NCBI Taxonomy" id="874455"/>
    <lineage>
        <taxon>Eukaryota</taxon>
        <taxon>Metazoa</taxon>
        <taxon>Ecdysozoa</taxon>
        <taxon>Arthropoda</taxon>
        <taxon>Hexapoda</taxon>
        <taxon>Insecta</taxon>
        <taxon>Pterygota</taxon>
        <taxon>Neoptera</taxon>
        <taxon>Endopterygota</taxon>
        <taxon>Lepidoptera</taxon>
        <taxon>Glossata</taxon>
        <taxon>Ditrysia</taxon>
        <taxon>Noctuoidea</taxon>
        <taxon>Erebidae</taxon>
        <taxon>Arctiinae</taxon>
        <taxon>Arctia</taxon>
    </lineage>
</organism>
<keyword evidence="1" id="KW-0863">Zinc-finger</keyword>
<dbReference type="OrthoDB" id="5589010at2759"/>
<dbReference type="GO" id="GO:0008270">
    <property type="term" value="F:zinc ion binding"/>
    <property type="evidence" value="ECO:0007669"/>
    <property type="project" value="UniProtKB-KW"/>
</dbReference>
<dbReference type="Pfam" id="PF14608">
    <property type="entry name" value="zf-CCCH_2"/>
    <property type="match status" value="4"/>
</dbReference>
<reference evidence="4 5" key="1">
    <citation type="submission" date="2020-04" db="EMBL/GenBank/DDBJ databases">
        <authorList>
            <person name="Wallbank WR R."/>
            <person name="Pardo Diaz C."/>
            <person name="Kozak K."/>
            <person name="Martin S."/>
            <person name="Jiggins C."/>
            <person name="Moest M."/>
            <person name="Warren A I."/>
            <person name="Byers J.R.P. K."/>
            <person name="Montejo-Kovacevich G."/>
            <person name="Yen C E."/>
        </authorList>
    </citation>
    <scope>NUCLEOTIDE SEQUENCE [LARGE SCALE GENOMIC DNA]</scope>
</reference>
<keyword evidence="1" id="KW-0479">Metal-binding</keyword>
<name>A0A8S1AQI4_ARCPL</name>
<evidence type="ECO:0000313" key="4">
    <source>
        <dbReference type="EMBL" id="CAB3247153.1"/>
    </source>
</evidence>
<proteinExistence type="predicted"/>